<reference evidence="16 17" key="1">
    <citation type="journal article" date="2015" name="Genome Announc.">
        <title>Expanding the biotechnology potential of lactobacilli through comparative genomics of 213 strains and associated genera.</title>
        <authorList>
            <person name="Sun Z."/>
            <person name="Harris H.M."/>
            <person name="McCann A."/>
            <person name="Guo C."/>
            <person name="Argimon S."/>
            <person name="Zhang W."/>
            <person name="Yang X."/>
            <person name="Jeffery I.B."/>
            <person name="Cooney J.C."/>
            <person name="Kagawa T.F."/>
            <person name="Liu W."/>
            <person name="Song Y."/>
            <person name="Salvetti E."/>
            <person name="Wrobel A."/>
            <person name="Rasinkangas P."/>
            <person name="Parkhill J."/>
            <person name="Rea M.C."/>
            <person name="O'Sullivan O."/>
            <person name="Ritari J."/>
            <person name="Douillard F.P."/>
            <person name="Paul Ross R."/>
            <person name="Yang R."/>
            <person name="Briner A.E."/>
            <person name="Felis G.E."/>
            <person name="de Vos W.M."/>
            <person name="Barrangou R."/>
            <person name="Klaenhammer T.R."/>
            <person name="Caufield P.W."/>
            <person name="Cui Y."/>
            <person name="Zhang H."/>
            <person name="O'Toole P.W."/>
        </authorList>
    </citation>
    <scope>NUCLEOTIDE SEQUENCE [LARGE SCALE GENOMIC DNA]</scope>
    <source>
        <strain evidence="16 17">DSM 15945</strain>
    </source>
</reference>
<keyword evidence="5 15" id="KW-0812">Transmembrane</keyword>
<evidence type="ECO:0000256" key="10">
    <source>
        <dbReference type="ARBA" id="ARBA00023136"/>
    </source>
</evidence>
<evidence type="ECO:0000256" key="4">
    <source>
        <dbReference type="ARBA" id="ARBA00022519"/>
    </source>
</evidence>
<evidence type="ECO:0000256" key="6">
    <source>
        <dbReference type="ARBA" id="ARBA00022723"/>
    </source>
</evidence>
<dbReference type="PATRIC" id="fig|1423783.4.peg.1693"/>
<comment type="catalytic activity">
    <reaction evidence="13">
        <text>fluoride(in) = fluoride(out)</text>
        <dbReference type="Rhea" id="RHEA:76159"/>
        <dbReference type="ChEBI" id="CHEBI:17051"/>
    </reaction>
    <physiologicalReaction direction="left-to-right" evidence="13">
        <dbReference type="Rhea" id="RHEA:76160"/>
    </physiologicalReaction>
</comment>
<sequence>MVMLVALGAGVGGVMRYVLTQLGKNWWPGVPLATLVINASGAFVAGFLAMCALPQAWSLLLLTGVCGGYTTFSTFMTDAFILLRNRRYRTFAWYYFGTTGAGIVTLTIGVWLGSLW</sequence>
<protein>
    <recommendedName>
        <fullName evidence="15">Fluoride-specific ion channel FluC</fullName>
    </recommendedName>
</protein>
<feature type="transmembrane region" description="Helical" evidence="15">
    <location>
        <begin position="59"/>
        <end position="81"/>
    </location>
</feature>
<evidence type="ECO:0000256" key="12">
    <source>
        <dbReference type="ARBA" id="ARBA00035120"/>
    </source>
</evidence>
<keyword evidence="10 15" id="KW-0472">Membrane</keyword>
<evidence type="ECO:0000313" key="17">
    <source>
        <dbReference type="Proteomes" id="UP000051922"/>
    </source>
</evidence>
<dbReference type="AlphaFoldDB" id="A0A0R1TW83"/>
<dbReference type="GO" id="GO:0062054">
    <property type="term" value="F:fluoride channel activity"/>
    <property type="evidence" value="ECO:0007669"/>
    <property type="project" value="UniProtKB-UniRule"/>
</dbReference>
<comment type="subcellular location">
    <subcellularLocation>
        <location evidence="1 15">Cell membrane</location>
        <topology evidence="1 15">Multi-pass membrane protein</topology>
    </subcellularLocation>
</comment>
<evidence type="ECO:0000256" key="8">
    <source>
        <dbReference type="ARBA" id="ARBA00023053"/>
    </source>
</evidence>
<dbReference type="InterPro" id="IPR003691">
    <property type="entry name" value="FluC"/>
</dbReference>
<dbReference type="GO" id="GO:0046872">
    <property type="term" value="F:metal ion binding"/>
    <property type="evidence" value="ECO:0007669"/>
    <property type="project" value="UniProtKB-KW"/>
</dbReference>
<dbReference type="Pfam" id="PF02537">
    <property type="entry name" value="CRCB"/>
    <property type="match status" value="1"/>
</dbReference>
<dbReference type="OrthoDB" id="9815830at2"/>
<feature type="transmembrane region" description="Helical" evidence="15">
    <location>
        <begin position="32"/>
        <end position="52"/>
    </location>
</feature>
<organism evidence="16 17">
    <name type="scientific">Lacticaseibacillus pantheris DSM 15945 = JCM 12539 = NBRC 106106</name>
    <dbReference type="NCBI Taxonomy" id="1423783"/>
    <lineage>
        <taxon>Bacteria</taxon>
        <taxon>Bacillati</taxon>
        <taxon>Bacillota</taxon>
        <taxon>Bacilli</taxon>
        <taxon>Lactobacillales</taxon>
        <taxon>Lactobacillaceae</taxon>
        <taxon>Lacticaseibacillus</taxon>
    </lineage>
</organism>
<comment type="function">
    <text evidence="14 15">Fluoride-specific ion channel. Important for reducing fluoride concentration in the cell, thus reducing its toxicity.</text>
</comment>
<keyword evidence="9 15" id="KW-0406">Ion transport</keyword>
<keyword evidence="4" id="KW-0997">Cell inner membrane</keyword>
<evidence type="ECO:0000256" key="7">
    <source>
        <dbReference type="ARBA" id="ARBA00022989"/>
    </source>
</evidence>
<keyword evidence="17" id="KW-1185">Reference proteome</keyword>
<dbReference type="EMBL" id="AZFJ01000052">
    <property type="protein sequence ID" value="KRL85484.1"/>
    <property type="molecule type" value="Genomic_DNA"/>
</dbReference>
<feature type="binding site" evidence="15">
    <location>
        <position position="70"/>
    </location>
    <ligand>
        <name>Na(+)</name>
        <dbReference type="ChEBI" id="CHEBI:29101"/>
        <note>structural</note>
    </ligand>
</feature>
<keyword evidence="8 15" id="KW-0915">Sodium</keyword>
<dbReference type="RefSeq" id="WP_056956945.1">
    <property type="nucleotide sequence ID" value="NZ_AZFJ01000052.1"/>
</dbReference>
<keyword evidence="11 15" id="KW-0407">Ion channel</keyword>
<dbReference type="GO" id="GO:0140114">
    <property type="term" value="P:cellular detoxification of fluoride"/>
    <property type="evidence" value="ECO:0007669"/>
    <property type="project" value="UniProtKB-UniRule"/>
</dbReference>
<dbReference type="PANTHER" id="PTHR28259:SF18">
    <property type="entry name" value="FLUORIDE-SPECIFIC ION CHANNEL FLUC"/>
    <property type="match status" value="1"/>
</dbReference>
<comment type="similarity">
    <text evidence="12 15">Belongs to the fluoride channel Fluc/FEX (TC 1.A.43) family.</text>
</comment>
<evidence type="ECO:0000256" key="15">
    <source>
        <dbReference type="HAMAP-Rule" id="MF_00454"/>
    </source>
</evidence>
<feature type="transmembrane region" description="Helical" evidence="15">
    <location>
        <begin position="93"/>
        <end position="113"/>
    </location>
</feature>
<dbReference type="GO" id="GO:0005886">
    <property type="term" value="C:plasma membrane"/>
    <property type="evidence" value="ECO:0007669"/>
    <property type="project" value="UniProtKB-SubCell"/>
</dbReference>
<keyword evidence="6 15" id="KW-0479">Metal-binding</keyword>
<dbReference type="Proteomes" id="UP000051922">
    <property type="component" value="Unassembled WGS sequence"/>
</dbReference>
<evidence type="ECO:0000256" key="13">
    <source>
        <dbReference type="ARBA" id="ARBA00035585"/>
    </source>
</evidence>
<evidence type="ECO:0000256" key="9">
    <source>
        <dbReference type="ARBA" id="ARBA00023065"/>
    </source>
</evidence>
<comment type="caution">
    <text evidence="16">The sequence shown here is derived from an EMBL/GenBank/DDBJ whole genome shotgun (WGS) entry which is preliminary data.</text>
</comment>
<evidence type="ECO:0000256" key="5">
    <source>
        <dbReference type="ARBA" id="ARBA00022692"/>
    </source>
</evidence>
<keyword evidence="3 15" id="KW-1003">Cell membrane</keyword>
<evidence type="ECO:0000256" key="14">
    <source>
        <dbReference type="ARBA" id="ARBA00049940"/>
    </source>
</evidence>
<comment type="activity regulation">
    <text evidence="15">Na(+) is not transported, but it plays an essential structural role and its presence is essential for fluoride channel function.</text>
</comment>
<evidence type="ECO:0000256" key="2">
    <source>
        <dbReference type="ARBA" id="ARBA00022448"/>
    </source>
</evidence>
<gene>
    <name evidence="15" type="primary">fluC</name>
    <name evidence="15" type="synonym">crcB</name>
    <name evidence="16" type="ORF">FC50_GL001650</name>
</gene>
<evidence type="ECO:0000256" key="3">
    <source>
        <dbReference type="ARBA" id="ARBA00022475"/>
    </source>
</evidence>
<name>A0A0R1TW83_9LACO</name>
<feature type="binding site" evidence="15">
    <location>
        <position position="67"/>
    </location>
    <ligand>
        <name>Na(+)</name>
        <dbReference type="ChEBI" id="CHEBI:29101"/>
        <note>structural</note>
    </ligand>
</feature>
<dbReference type="STRING" id="1423783.FC50_GL001650"/>
<evidence type="ECO:0000313" key="16">
    <source>
        <dbReference type="EMBL" id="KRL85484.1"/>
    </source>
</evidence>
<evidence type="ECO:0000256" key="11">
    <source>
        <dbReference type="ARBA" id="ARBA00023303"/>
    </source>
</evidence>
<dbReference type="PANTHER" id="PTHR28259">
    <property type="entry name" value="FLUORIDE EXPORT PROTEIN 1-RELATED"/>
    <property type="match status" value="1"/>
</dbReference>
<dbReference type="HAMAP" id="MF_00454">
    <property type="entry name" value="FluC"/>
    <property type="match status" value="1"/>
</dbReference>
<evidence type="ECO:0000256" key="1">
    <source>
        <dbReference type="ARBA" id="ARBA00004651"/>
    </source>
</evidence>
<keyword evidence="2 15" id="KW-0813">Transport</keyword>
<accession>A0A0R1TW83</accession>
<keyword evidence="7 15" id="KW-1133">Transmembrane helix</keyword>
<proteinExistence type="inferred from homology"/>